<organism evidence="1">
    <name type="scientific">Magallana gigas</name>
    <name type="common">Pacific oyster</name>
    <name type="synonym">Crassostrea gigas</name>
    <dbReference type="NCBI Taxonomy" id="29159"/>
    <lineage>
        <taxon>Eukaryota</taxon>
        <taxon>Metazoa</taxon>
        <taxon>Spiralia</taxon>
        <taxon>Lophotrochozoa</taxon>
        <taxon>Mollusca</taxon>
        <taxon>Bivalvia</taxon>
        <taxon>Autobranchia</taxon>
        <taxon>Pteriomorphia</taxon>
        <taxon>Ostreida</taxon>
        <taxon>Ostreoidea</taxon>
        <taxon>Ostreidae</taxon>
        <taxon>Magallana</taxon>
    </lineage>
</organism>
<protein>
    <submittedName>
        <fullName evidence="1">Uncharacterized protein</fullName>
    </submittedName>
</protein>
<sequence>MVMIAHYTVDVIAHSSSSRDSGFVKMLFGFLSRPCMMTRKVSISVFCNELPEPYSPISRNLSYRWIKRYNSFAPQVLFDDKD</sequence>
<gene>
    <name evidence="1" type="ORF">CGI_10008690</name>
</gene>
<dbReference type="EMBL" id="JH815965">
    <property type="protein sequence ID" value="EKC19367.1"/>
    <property type="molecule type" value="Genomic_DNA"/>
</dbReference>
<name>K1P6V2_MAGGI</name>
<evidence type="ECO:0000313" key="1">
    <source>
        <dbReference type="EMBL" id="EKC19367.1"/>
    </source>
</evidence>
<dbReference type="InParanoid" id="K1P6V2"/>
<dbReference type="AlphaFoldDB" id="K1P6V2"/>
<proteinExistence type="predicted"/>
<accession>K1P6V2</accession>
<dbReference type="HOGENOM" id="CLU_2560519_0_0_1"/>
<reference evidence="1" key="1">
    <citation type="journal article" date="2012" name="Nature">
        <title>The oyster genome reveals stress adaptation and complexity of shell formation.</title>
        <authorList>
            <person name="Zhang G."/>
            <person name="Fang X."/>
            <person name="Guo X."/>
            <person name="Li L."/>
            <person name="Luo R."/>
            <person name="Xu F."/>
            <person name="Yang P."/>
            <person name="Zhang L."/>
            <person name="Wang X."/>
            <person name="Qi H."/>
            <person name="Xiong Z."/>
            <person name="Que H."/>
            <person name="Xie Y."/>
            <person name="Holland P.W."/>
            <person name="Paps J."/>
            <person name="Zhu Y."/>
            <person name="Wu F."/>
            <person name="Chen Y."/>
            <person name="Wang J."/>
            <person name="Peng C."/>
            <person name="Meng J."/>
            <person name="Yang L."/>
            <person name="Liu J."/>
            <person name="Wen B."/>
            <person name="Zhang N."/>
            <person name="Huang Z."/>
            <person name="Zhu Q."/>
            <person name="Feng Y."/>
            <person name="Mount A."/>
            <person name="Hedgecock D."/>
            <person name="Xu Z."/>
            <person name="Liu Y."/>
            <person name="Domazet-Loso T."/>
            <person name="Du Y."/>
            <person name="Sun X."/>
            <person name="Zhang S."/>
            <person name="Liu B."/>
            <person name="Cheng P."/>
            <person name="Jiang X."/>
            <person name="Li J."/>
            <person name="Fan D."/>
            <person name="Wang W."/>
            <person name="Fu W."/>
            <person name="Wang T."/>
            <person name="Wang B."/>
            <person name="Zhang J."/>
            <person name="Peng Z."/>
            <person name="Li Y."/>
            <person name="Li N."/>
            <person name="Wang J."/>
            <person name="Chen M."/>
            <person name="He Y."/>
            <person name="Tan F."/>
            <person name="Song X."/>
            <person name="Zheng Q."/>
            <person name="Huang R."/>
            <person name="Yang H."/>
            <person name="Du X."/>
            <person name="Chen L."/>
            <person name="Yang M."/>
            <person name="Gaffney P.M."/>
            <person name="Wang S."/>
            <person name="Luo L."/>
            <person name="She Z."/>
            <person name="Ming Y."/>
            <person name="Huang W."/>
            <person name="Zhang S."/>
            <person name="Huang B."/>
            <person name="Zhang Y."/>
            <person name="Qu T."/>
            <person name="Ni P."/>
            <person name="Miao G."/>
            <person name="Wang J."/>
            <person name="Wang Q."/>
            <person name="Steinberg C.E."/>
            <person name="Wang H."/>
            <person name="Li N."/>
            <person name="Qian L."/>
            <person name="Zhang G."/>
            <person name="Li Y."/>
            <person name="Yang H."/>
            <person name="Liu X."/>
            <person name="Wang J."/>
            <person name="Yin Y."/>
            <person name="Wang J."/>
        </authorList>
    </citation>
    <scope>NUCLEOTIDE SEQUENCE [LARGE SCALE GENOMIC DNA]</scope>
    <source>
        <strain evidence="1">05x7-T-G4-1.051#20</strain>
    </source>
</reference>